<accession>A0ABW2L999</accession>
<keyword evidence="1" id="KW-0175">Coiled coil</keyword>
<proteinExistence type="predicted"/>
<evidence type="ECO:0000313" key="2">
    <source>
        <dbReference type="EMBL" id="MFC7337671.1"/>
    </source>
</evidence>
<protein>
    <submittedName>
        <fullName evidence="2">Uncharacterized protein</fullName>
    </submittedName>
</protein>
<dbReference type="RefSeq" id="WP_379712168.1">
    <property type="nucleotide sequence ID" value="NZ_JBHTBS010000004.1"/>
</dbReference>
<organism evidence="2 3">
    <name type="scientific">Haloferula chungangensis</name>
    <dbReference type="NCBI Taxonomy" id="1048331"/>
    <lineage>
        <taxon>Bacteria</taxon>
        <taxon>Pseudomonadati</taxon>
        <taxon>Verrucomicrobiota</taxon>
        <taxon>Verrucomicrobiia</taxon>
        <taxon>Verrucomicrobiales</taxon>
        <taxon>Verrucomicrobiaceae</taxon>
        <taxon>Haloferula</taxon>
    </lineage>
</organism>
<comment type="caution">
    <text evidence="2">The sequence shown here is derived from an EMBL/GenBank/DDBJ whole genome shotgun (WGS) entry which is preliminary data.</text>
</comment>
<sequence>MNMNDDRANELLATKIAEAEARIEKLEVEIDAIGQPAASELKRRLEALKVEERALKRNLAEVREGKGAYESRMAKIETLMRHIEREESSVEHEAAFLSQSNPSTMIVAAEAGAKVVNAVTRGVKKIVGDHPFEKSSVFVNHSHETLVKQYGLKDDGEK</sequence>
<feature type="coiled-coil region" evidence="1">
    <location>
        <begin position="9"/>
        <end position="65"/>
    </location>
</feature>
<reference evidence="3" key="1">
    <citation type="journal article" date="2019" name="Int. J. Syst. Evol. Microbiol.">
        <title>The Global Catalogue of Microorganisms (GCM) 10K type strain sequencing project: providing services to taxonomists for standard genome sequencing and annotation.</title>
        <authorList>
            <consortium name="The Broad Institute Genomics Platform"/>
            <consortium name="The Broad Institute Genome Sequencing Center for Infectious Disease"/>
            <person name="Wu L."/>
            <person name="Ma J."/>
        </authorList>
    </citation>
    <scope>NUCLEOTIDE SEQUENCE [LARGE SCALE GENOMIC DNA]</scope>
    <source>
        <strain evidence="3">CGMCC 4.1467</strain>
    </source>
</reference>
<gene>
    <name evidence="2" type="ORF">ACFQY0_10825</name>
</gene>
<evidence type="ECO:0000313" key="3">
    <source>
        <dbReference type="Proteomes" id="UP001596472"/>
    </source>
</evidence>
<name>A0ABW2L999_9BACT</name>
<keyword evidence="3" id="KW-1185">Reference proteome</keyword>
<dbReference type="EMBL" id="JBHTBS010000004">
    <property type="protein sequence ID" value="MFC7337671.1"/>
    <property type="molecule type" value="Genomic_DNA"/>
</dbReference>
<evidence type="ECO:0000256" key="1">
    <source>
        <dbReference type="SAM" id="Coils"/>
    </source>
</evidence>
<dbReference type="Proteomes" id="UP001596472">
    <property type="component" value="Unassembled WGS sequence"/>
</dbReference>